<evidence type="ECO:0000313" key="1">
    <source>
        <dbReference type="EMBL" id="MBB5701722.1"/>
    </source>
</evidence>
<comment type="caution">
    <text evidence="1">The sequence shown here is derived from an EMBL/GenBank/DDBJ whole genome shotgun (WGS) entry which is preliminary data.</text>
</comment>
<sequence length="79" mass="8752">MKEAAFVPFWLFGEGARFDVAALPEKDNSLRDLLAGQGRVAVARLDGASSDTRKDRISDKPVWYSFNLLGLFFPGIDSM</sequence>
<dbReference type="EMBL" id="JACIJG010000005">
    <property type="protein sequence ID" value="MBB5701722.1"/>
    <property type="molecule type" value="Genomic_DNA"/>
</dbReference>
<proteinExistence type="predicted"/>
<reference evidence="1 2" key="1">
    <citation type="submission" date="2020-08" db="EMBL/GenBank/DDBJ databases">
        <title>Genomic Encyclopedia of Type Strains, Phase IV (KMG-IV): sequencing the most valuable type-strain genomes for metagenomic binning, comparative biology and taxonomic classification.</title>
        <authorList>
            <person name="Goeker M."/>
        </authorList>
    </citation>
    <scope>NUCLEOTIDE SEQUENCE [LARGE SCALE GENOMIC DNA]</scope>
    <source>
        <strain evidence="1 2">DSM 26944</strain>
    </source>
</reference>
<dbReference type="RefSeq" id="WP_183650357.1">
    <property type="nucleotide sequence ID" value="NZ_JACIJG010000005.1"/>
</dbReference>
<dbReference type="Proteomes" id="UP000555546">
    <property type="component" value="Unassembled WGS sequence"/>
</dbReference>
<dbReference type="AlphaFoldDB" id="A0A7W9AWI8"/>
<evidence type="ECO:0000313" key="2">
    <source>
        <dbReference type="Proteomes" id="UP000555546"/>
    </source>
</evidence>
<organism evidence="1 2">
    <name type="scientific">Brucella daejeonensis</name>
    <dbReference type="NCBI Taxonomy" id="659015"/>
    <lineage>
        <taxon>Bacteria</taxon>
        <taxon>Pseudomonadati</taxon>
        <taxon>Pseudomonadota</taxon>
        <taxon>Alphaproteobacteria</taxon>
        <taxon>Hyphomicrobiales</taxon>
        <taxon>Brucellaceae</taxon>
        <taxon>Brucella/Ochrobactrum group</taxon>
        <taxon>Brucella</taxon>
    </lineage>
</organism>
<name>A0A7W9AWI8_9HYPH</name>
<accession>A0A7W9AWI8</accession>
<gene>
    <name evidence="1" type="ORF">FHS76_001584</name>
</gene>
<protein>
    <submittedName>
        <fullName evidence="1">Uncharacterized protein</fullName>
    </submittedName>
</protein>
<keyword evidence="2" id="KW-1185">Reference proteome</keyword>